<feature type="compositionally biased region" description="Basic and acidic residues" evidence="1">
    <location>
        <begin position="221"/>
        <end position="240"/>
    </location>
</feature>
<name>A0AAN9UN47_9PEZI</name>
<gene>
    <name evidence="3" type="ORF">SLS62_007144</name>
</gene>
<feature type="compositionally biased region" description="Low complexity" evidence="1">
    <location>
        <begin position="246"/>
        <end position="261"/>
    </location>
</feature>
<proteinExistence type="predicted"/>
<evidence type="ECO:0000313" key="3">
    <source>
        <dbReference type="EMBL" id="KAK7750881.1"/>
    </source>
</evidence>
<feature type="region of interest" description="Disordered" evidence="1">
    <location>
        <begin position="165"/>
        <end position="301"/>
    </location>
</feature>
<feature type="compositionally biased region" description="Pro residues" evidence="1">
    <location>
        <begin position="387"/>
        <end position="400"/>
    </location>
</feature>
<feature type="domain" description="Ubiquitin-like" evidence="2">
    <location>
        <begin position="302"/>
        <end position="356"/>
    </location>
</feature>
<protein>
    <recommendedName>
        <fullName evidence="2">Ubiquitin-like domain-containing protein</fullName>
    </recommendedName>
</protein>
<reference evidence="3 4" key="1">
    <citation type="submission" date="2024-02" db="EMBL/GenBank/DDBJ databases">
        <title>De novo assembly and annotation of 12 fungi associated with fruit tree decline syndrome in Ontario, Canada.</title>
        <authorList>
            <person name="Sulman M."/>
            <person name="Ellouze W."/>
            <person name="Ilyukhin E."/>
        </authorList>
    </citation>
    <scope>NUCLEOTIDE SEQUENCE [LARGE SCALE GENOMIC DNA]</scope>
    <source>
        <strain evidence="3 4">M11/M66-122</strain>
    </source>
</reference>
<feature type="region of interest" description="Disordered" evidence="1">
    <location>
        <begin position="1"/>
        <end position="140"/>
    </location>
</feature>
<dbReference type="InterPro" id="IPR054464">
    <property type="entry name" value="ULD_fung"/>
</dbReference>
<feature type="compositionally biased region" description="Polar residues" evidence="1">
    <location>
        <begin position="53"/>
        <end position="63"/>
    </location>
</feature>
<dbReference type="AlphaFoldDB" id="A0AAN9UN47"/>
<organism evidence="3 4">
    <name type="scientific">Diatrype stigma</name>
    <dbReference type="NCBI Taxonomy" id="117547"/>
    <lineage>
        <taxon>Eukaryota</taxon>
        <taxon>Fungi</taxon>
        <taxon>Dikarya</taxon>
        <taxon>Ascomycota</taxon>
        <taxon>Pezizomycotina</taxon>
        <taxon>Sordariomycetes</taxon>
        <taxon>Xylariomycetidae</taxon>
        <taxon>Xylariales</taxon>
        <taxon>Diatrypaceae</taxon>
        <taxon>Diatrype</taxon>
    </lineage>
</organism>
<dbReference type="Pfam" id="PF22893">
    <property type="entry name" value="ULD_2"/>
    <property type="match status" value="1"/>
</dbReference>
<feature type="compositionally biased region" description="Low complexity" evidence="1">
    <location>
        <begin position="169"/>
        <end position="188"/>
    </location>
</feature>
<feature type="compositionally biased region" description="Polar residues" evidence="1">
    <location>
        <begin position="81"/>
        <end position="109"/>
    </location>
</feature>
<evidence type="ECO:0000259" key="2">
    <source>
        <dbReference type="Pfam" id="PF22893"/>
    </source>
</evidence>
<sequence length="432" mass="45313">MGQGSLESSPVAAAAADVAAEEKEWDEDTRQVHPRAVAQDQTGEATTTTTATPSLVSGNSSAEIRQLDPGPEGEGHKQEQCARTLTLLSVQGAGSTGYDNTDNARSTFGSLHDGPGSNSDSDCCRSSHKGKAAAASAAHAAVTETSPLTLLSPGGAVAAVDHRQQMQDTTAAAPAAKVTTVETTRTTTSHIKQPDAAAVEPHPPLLSFSGSNNCQEQDQQQQREQKQKQLLEAHHQHEGQTPEVQSSPSLTTTTTPEISTSSPPPPSQPPPHPAVAPPPPFFQSLQVGDPGWERSADRPPKKLPIRFKDAYGKHYVFPWERARTWDGMKGFIDSCFSHVDVNRPRVIAGQYDLLTSGPFSTGLEGLHAGAIGGGAVPTSSTTTAAFPPSPAAAPPTPAAPSLPSTPGTPDPEFTILPGVWEDMIEPGRKLLI</sequence>
<feature type="compositionally biased region" description="Pro residues" evidence="1">
    <location>
        <begin position="262"/>
        <end position="281"/>
    </location>
</feature>
<feature type="region of interest" description="Disordered" evidence="1">
    <location>
        <begin position="379"/>
        <end position="414"/>
    </location>
</feature>
<evidence type="ECO:0000256" key="1">
    <source>
        <dbReference type="SAM" id="MobiDB-lite"/>
    </source>
</evidence>
<keyword evidence="4" id="KW-1185">Reference proteome</keyword>
<evidence type="ECO:0000313" key="4">
    <source>
        <dbReference type="Proteomes" id="UP001320420"/>
    </source>
</evidence>
<comment type="caution">
    <text evidence="3">The sequence shown here is derived from an EMBL/GenBank/DDBJ whole genome shotgun (WGS) entry which is preliminary data.</text>
</comment>
<feature type="compositionally biased region" description="Basic and acidic residues" evidence="1">
    <location>
        <begin position="291"/>
        <end position="301"/>
    </location>
</feature>
<dbReference type="Proteomes" id="UP001320420">
    <property type="component" value="Unassembled WGS sequence"/>
</dbReference>
<accession>A0AAN9UN47</accession>
<dbReference type="EMBL" id="JAKJXP020000057">
    <property type="protein sequence ID" value="KAK7750881.1"/>
    <property type="molecule type" value="Genomic_DNA"/>
</dbReference>